<evidence type="ECO:0000313" key="5">
    <source>
        <dbReference type="EMBL" id="KAJ8909016.1"/>
    </source>
</evidence>
<evidence type="ECO:0000313" key="6">
    <source>
        <dbReference type="Proteomes" id="UP001157974"/>
    </source>
</evidence>
<dbReference type="Pfam" id="PF00076">
    <property type="entry name" value="RRM_1"/>
    <property type="match status" value="1"/>
</dbReference>
<organism evidence="5 6">
    <name type="scientific">Rhodosorus marinus</name>
    <dbReference type="NCBI Taxonomy" id="101924"/>
    <lineage>
        <taxon>Eukaryota</taxon>
        <taxon>Rhodophyta</taxon>
        <taxon>Stylonematophyceae</taxon>
        <taxon>Stylonematales</taxon>
        <taxon>Stylonemataceae</taxon>
        <taxon>Rhodosorus</taxon>
    </lineage>
</organism>
<dbReference type="PROSITE" id="PS50102">
    <property type="entry name" value="RRM"/>
    <property type="match status" value="1"/>
</dbReference>
<dbReference type="Proteomes" id="UP001157974">
    <property type="component" value="Unassembled WGS sequence"/>
</dbReference>
<dbReference type="AlphaFoldDB" id="A0AAV8V483"/>
<dbReference type="InterPro" id="IPR012677">
    <property type="entry name" value="Nucleotide-bd_a/b_plait_sf"/>
</dbReference>
<comment type="caution">
    <text evidence="5">The sequence shown here is derived from an EMBL/GenBank/DDBJ whole genome shotgun (WGS) entry which is preliminary data.</text>
</comment>
<sequence>MFQARFSNLTSRVAAFRRLSAWSESGASVGSVRRYTELGQFEGLERSERDADQRPDRRFEENYPSGEIRQSSRGYDHNSPGRHGDRRGRGLEPRERDADEGPDPRFEDGFEPRRSRPNNYRNERGPSGHQHPSSYHPAPRSGPVHTRNDLVAWHRHNSRVDKYERDTEPNWNVEHEIFLFNLPYSATKREVFDFLEAVAPVHAVKLTEDRERGNCTGVGIAQLYEERDVQKVIDVLNEQLLNGKRPIGIRRSVPQHRRRDHNYAAEFDYYYDLLKNAEYNPRALLVEHVPRPIQSWENLKDLGKHYGEVVFCSLRSVSVGERIGVLFYKTVKEAGFARKRLDGSKILGETFRCYRGYDGPLPSRWQDLNEAGDLGRKLYASEQEEGERRAQSRQRLPQTTSPALPPPSTNRSLPGHRSRSDN</sequence>
<dbReference type="EMBL" id="JAMWBK010000001">
    <property type="protein sequence ID" value="KAJ8909016.1"/>
    <property type="molecule type" value="Genomic_DNA"/>
</dbReference>
<evidence type="ECO:0000256" key="2">
    <source>
        <dbReference type="PROSITE-ProRule" id="PRU00176"/>
    </source>
</evidence>
<dbReference type="GO" id="GO:0003729">
    <property type="term" value="F:mRNA binding"/>
    <property type="evidence" value="ECO:0007669"/>
    <property type="project" value="TreeGrafter"/>
</dbReference>
<dbReference type="InterPro" id="IPR050374">
    <property type="entry name" value="RRT5_SRSF_SR"/>
</dbReference>
<reference evidence="5 6" key="1">
    <citation type="journal article" date="2023" name="Nat. Commun.">
        <title>Origin of minicircular mitochondrial genomes in red algae.</title>
        <authorList>
            <person name="Lee Y."/>
            <person name="Cho C.H."/>
            <person name="Lee Y.M."/>
            <person name="Park S.I."/>
            <person name="Yang J.H."/>
            <person name="West J.A."/>
            <person name="Bhattacharya D."/>
            <person name="Yoon H.S."/>
        </authorList>
    </citation>
    <scope>NUCLEOTIDE SEQUENCE [LARGE SCALE GENOMIC DNA]</scope>
    <source>
        <strain evidence="5 6">CCMP1338</strain>
        <tissue evidence="5">Whole cell</tissue>
    </source>
</reference>
<dbReference type="GO" id="GO:0005737">
    <property type="term" value="C:cytoplasm"/>
    <property type="evidence" value="ECO:0007669"/>
    <property type="project" value="TreeGrafter"/>
</dbReference>
<dbReference type="GO" id="GO:0005634">
    <property type="term" value="C:nucleus"/>
    <property type="evidence" value="ECO:0007669"/>
    <property type="project" value="TreeGrafter"/>
</dbReference>
<keyword evidence="6" id="KW-1185">Reference proteome</keyword>
<dbReference type="SMART" id="SM00360">
    <property type="entry name" value="RRM"/>
    <property type="match status" value="2"/>
</dbReference>
<feature type="compositionally biased region" description="Polar residues" evidence="3">
    <location>
        <begin position="393"/>
        <end position="402"/>
    </location>
</feature>
<feature type="compositionally biased region" description="Basic and acidic residues" evidence="3">
    <location>
        <begin position="43"/>
        <end position="61"/>
    </location>
</feature>
<dbReference type="InterPro" id="IPR035979">
    <property type="entry name" value="RBD_domain_sf"/>
</dbReference>
<gene>
    <name evidence="5" type="ORF">NDN08_005715</name>
</gene>
<protein>
    <recommendedName>
        <fullName evidence="4">RRM domain-containing protein</fullName>
    </recommendedName>
</protein>
<feature type="region of interest" description="Disordered" evidence="3">
    <location>
        <begin position="24"/>
        <end position="146"/>
    </location>
</feature>
<dbReference type="InterPro" id="IPR000504">
    <property type="entry name" value="RRM_dom"/>
</dbReference>
<keyword evidence="1 2" id="KW-0694">RNA-binding</keyword>
<evidence type="ECO:0000256" key="1">
    <source>
        <dbReference type="ARBA" id="ARBA00022884"/>
    </source>
</evidence>
<feature type="compositionally biased region" description="Basic and acidic residues" evidence="3">
    <location>
        <begin position="87"/>
        <end position="114"/>
    </location>
</feature>
<dbReference type="Gene3D" id="3.30.70.330">
    <property type="match status" value="2"/>
</dbReference>
<feature type="region of interest" description="Disordered" evidence="3">
    <location>
        <begin position="377"/>
        <end position="422"/>
    </location>
</feature>
<evidence type="ECO:0000259" key="4">
    <source>
        <dbReference type="PROSITE" id="PS50102"/>
    </source>
</evidence>
<feature type="domain" description="RRM" evidence="4">
    <location>
        <begin position="175"/>
        <end position="254"/>
    </location>
</feature>
<proteinExistence type="predicted"/>
<accession>A0AAV8V483</accession>
<evidence type="ECO:0000256" key="3">
    <source>
        <dbReference type="SAM" id="MobiDB-lite"/>
    </source>
</evidence>
<dbReference type="PANTHER" id="PTHR23003">
    <property type="entry name" value="RNA RECOGNITION MOTIF RRM DOMAIN CONTAINING PROTEIN"/>
    <property type="match status" value="1"/>
</dbReference>
<name>A0AAV8V483_9RHOD</name>
<dbReference type="SUPFAM" id="SSF54928">
    <property type="entry name" value="RNA-binding domain, RBD"/>
    <property type="match status" value="1"/>
</dbReference>